<dbReference type="PANTHER" id="PTHR47810">
    <property type="entry name" value="DNA LIGASE"/>
    <property type="match status" value="1"/>
</dbReference>
<evidence type="ECO:0000256" key="2">
    <source>
        <dbReference type="ARBA" id="ARBA00022705"/>
    </source>
</evidence>
<keyword evidence="1 6" id="KW-0436">Ligase</keyword>
<gene>
    <name evidence="6" type="ORF">KDM90_00445</name>
</gene>
<dbReference type="GO" id="GO:0003910">
    <property type="term" value="F:DNA ligase (ATP) activity"/>
    <property type="evidence" value="ECO:0007669"/>
    <property type="project" value="UniProtKB-EC"/>
</dbReference>
<evidence type="ECO:0000313" key="7">
    <source>
        <dbReference type="Proteomes" id="UP000678545"/>
    </source>
</evidence>
<keyword evidence="3" id="KW-0227">DNA damage</keyword>
<proteinExistence type="predicted"/>
<dbReference type="InterPro" id="IPR012340">
    <property type="entry name" value="NA-bd_OB-fold"/>
</dbReference>
<dbReference type="EC" id="6.5.1.1" evidence="6"/>
<dbReference type="Proteomes" id="UP000678545">
    <property type="component" value="Unassembled WGS sequence"/>
</dbReference>
<evidence type="ECO:0000256" key="4">
    <source>
        <dbReference type="ARBA" id="ARBA00023204"/>
    </source>
</evidence>
<dbReference type="SUPFAM" id="SSF50249">
    <property type="entry name" value="Nucleic acid-binding proteins"/>
    <property type="match status" value="1"/>
</dbReference>
<dbReference type="AlphaFoldDB" id="A0A941E006"/>
<reference evidence="6" key="1">
    <citation type="submission" date="2021-04" db="EMBL/GenBank/DDBJ databases">
        <title>novel species isolated from subtropical streams in China.</title>
        <authorList>
            <person name="Lu H."/>
        </authorList>
    </citation>
    <scope>NUCLEOTIDE SEQUENCE</scope>
    <source>
        <strain evidence="6">FT137W</strain>
    </source>
</reference>
<dbReference type="InterPro" id="IPR029319">
    <property type="entry name" value="DNA_ligase_OB"/>
</dbReference>
<sequence length="324" mass="36705">MHRFQKHGQGNNSSMHESQPFSRRFFLNYGLSVMNFLATTALAKSSLLPKELIDELRGAIQGKPELPLVLPTALDNIAQLRQDAGYYLMSEKLDGIRAFWDGNRLFFRSGREINVPSWFTQKFPSTALDGELWLGRGQFERLSAAVRHQQANDAEWQTIQYCLFEAPFALGDFQHRVQNLNALVRRLQIPWLRVIQQEPIKSSSQVATKLKEVELQKGEGLVLHLATAEFQSGRSTAVYKLKPQHDAEAVVLAIQPGRGKYEGMMGALLLETPDGKRFKLGTGFDDHCRKNPPSVGSIVTYRYRDLTSNGLPKFASFVRIYHPE</sequence>
<dbReference type="GO" id="GO:0006260">
    <property type="term" value="P:DNA replication"/>
    <property type="evidence" value="ECO:0007669"/>
    <property type="project" value="UniProtKB-KW"/>
</dbReference>
<evidence type="ECO:0000256" key="1">
    <source>
        <dbReference type="ARBA" id="ARBA00022598"/>
    </source>
</evidence>
<dbReference type="RefSeq" id="WP_212673655.1">
    <property type="nucleotide sequence ID" value="NZ_JAGSPJ010000001.1"/>
</dbReference>
<evidence type="ECO:0000259" key="5">
    <source>
        <dbReference type="Pfam" id="PF14743"/>
    </source>
</evidence>
<dbReference type="EMBL" id="JAGSPJ010000001">
    <property type="protein sequence ID" value="MBR7798477.1"/>
    <property type="molecule type" value="Genomic_DNA"/>
</dbReference>
<dbReference type="Gene3D" id="2.40.50.140">
    <property type="entry name" value="Nucleic acid-binding proteins"/>
    <property type="match status" value="1"/>
</dbReference>
<evidence type="ECO:0000313" key="6">
    <source>
        <dbReference type="EMBL" id="MBR7798477.1"/>
    </source>
</evidence>
<keyword evidence="2" id="KW-0235">DNA replication</keyword>
<keyword evidence="7" id="KW-1185">Reference proteome</keyword>
<dbReference type="NCBIfam" id="NF006592">
    <property type="entry name" value="PRK09125.1"/>
    <property type="match status" value="1"/>
</dbReference>
<keyword evidence="4" id="KW-0234">DNA repair</keyword>
<evidence type="ECO:0000256" key="3">
    <source>
        <dbReference type="ARBA" id="ARBA00022763"/>
    </source>
</evidence>
<dbReference type="GO" id="GO:0006281">
    <property type="term" value="P:DNA repair"/>
    <property type="evidence" value="ECO:0007669"/>
    <property type="project" value="UniProtKB-KW"/>
</dbReference>
<dbReference type="PANTHER" id="PTHR47810:SF1">
    <property type="entry name" value="DNA LIGASE B"/>
    <property type="match status" value="1"/>
</dbReference>
<feature type="domain" description="DNA ligase OB-like" evidence="5">
    <location>
        <begin position="256"/>
        <end position="320"/>
    </location>
</feature>
<dbReference type="Pfam" id="PF14743">
    <property type="entry name" value="DNA_ligase_OB_2"/>
    <property type="match status" value="1"/>
</dbReference>
<dbReference type="CDD" id="cd08041">
    <property type="entry name" value="OBF_kDNA_ligase_like"/>
    <property type="match status" value="1"/>
</dbReference>
<dbReference type="SUPFAM" id="SSF56091">
    <property type="entry name" value="DNA ligase/mRNA capping enzyme, catalytic domain"/>
    <property type="match status" value="1"/>
</dbReference>
<dbReference type="InterPro" id="IPR050326">
    <property type="entry name" value="NAD_dep_DNA_ligaseB"/>
</dbReference>
<organism evidence="6 7">
    <name type="scientific">Undibacterium fentianense</name>
    <dbReference type="NCBI Taxonomy" id="2828728"/>
    <lineage>
        <taxon>Bacteria</taxon>
        <taxon>Pseudomonadati</taxon>
        <taxon>Pseudomonadota</taxon>
        <taxon>Betaproteobacteria</taxon>
        <taxon>Burkholderiales</taxon>
        <taxon>Oxalobacteraceae</taxon>
        <taxon>Undibacterium</taxon>
    </lineage>
</organism>
<dbReference type="CDD" id="cd07896">
    <property type="entry name" value="Adenylation_kDNA_ligase_like"/>
    <property type="match status" value="1"/>
</dbReference>
<protein>
    <submittedName>
        <fullName evidence="6">DNA ligase</fullName>
        <ecNumber evidence="6">6.5.1.1</ecNumber>
    </submittedName>
</protein>
<dbReference type="Gene3D" id="3.30.1490.70">
    <property type="match status" value="1"/>
</dbReference>
<accession>A0A941E006</accession>
<comment type="caution">
    <text evidence="6">The sequence shown here is derived from an EMBL/GenBank/DDBJ whole genome shotgun (WGS) entry which is preliminary data.</text>
</comment>
<dbReference type="Gene3D" id="3.30.470.30">
    <property type="entry name" value="DNA ligase/mRNA capping enzyme"/>
    <property type="match status" value="1"/>
</dbReference>
<name>A0A941E006_9BURK</name>